<reference evidence="2 3" key="1">
    <citation type="submission" date="2020-03" db="EMBL/GenBank/DDBJ databases">
        <title>Genomic Encyclopedia of Type Strains, Phase IV (KMG-IV): sequencing the most valuable type-strain genomes for metagenomic binning, comparative biology and taxonomic classification.</title>
        <authorList>
            <person name="Goeker M."/>
        </authorList>
    </citation>
    <scope>NUCLEOTIDE SEQUENCE [LARGE SCALE GENOMIC DNA]</scope>
    <source>
        <strain evidence="2 3">DSM 24233</strain>
    </source>
</reference>
<evidence type="ECO:0000256" key="1">
    <source>
        <dbReference type="SAM" id="MobiDB-lite"/>
    </source>
</evidence>
<dbReference type="RefSeq" id="WP_167940573.1">
    <property type="nucleotide sequence ID" value="NZ_JAATJA010000001.1"/>
</dbReference>
<evidence type="ECO:0000313" key="3">
    <source>
        <dbReference type="Proteomes" id="UP000580856"/>
    </source>
</evidence>
<dbReference type="AlphaFoldDB" id="A0A846QQP0"/>
<evidence type="ECO:0000313" key="2">
    <source>
        <dbReference type="EMBL" id="NJB67524.1"/>
    </source>
</evidence>
<keyword evidence="3" id="KW-1185">Reference proteome</keyword>
<comment type="caution">
    <text evidence="2">The sequence shown here is derived from an EMBL/GenBank/DDBJ whole genome shotgun (WGS) entry which is preliminary data.</text>
</comment>
<protein>
    <submittedName>
        <fullName evidence="2">Uncharacterized protein</fullName>
    </submittedName>
</protein>
<dbReference type="EMBL" id="JAATJA010000001">
    <property type="protein sequence ID" value="NJB67524.1"/>
    <property type="molecule type" value="Genomic_DNA"/>
</dbReference>
<sequence>MTRQDFAEFVKSLCRYFGRPFDIESEAGRDQLKLWYRHVAEIPAEPLGWIEARIQQGQDFFPRNLPRNVRQLWDEWLREHPERVASRREEVGRSCGECLGGLLYVQRPLVGRDGIYRPYIGPDGREYERIQTAVFRCATCNGAPVSIIPMATASQLQAQGWEFQGSMPQWRGEGPLRTPETVGSLPWNR</sequence>
<feature type="region of interest" description="Disordered" evidence="1">
    <location>
        <begin position="168"/>
        <end position="189"/>
    </location>
</feature>
<organism evidence="2 3">
    <name type="scientific">Desulfobaculum xiamenense</name>
    <dbReference type="NCBI Taxonomy" id="995050"/>
    <lineage>
        <taxon>Bacteria</taxon>
        <taxon>Pseudomonadati</taxon>
        <taxon>Thermodesulfobacteriota</taxon>
        <taxon>Desulfovibrionia</taxon>
        <taxon>Desulfovibrionales</taxon>
        <taxon>Desulfovibrionaceae</taxon>
        <taxon>Desulfobaculum</taxon>
    </lineage>
</organism>
<accession>A0A846QQP0</accession>
<dbReference type="Proteomes" id="UP000580856">
    <property type="component" value="Unassembled WGS sequence"/>
</dbReference>
<gene>
    <name evidence="2" type="ORF">GGQ74_001164</name>
</gene>
<proteinExistence type="predicted"/>
<name>A0A846QQP0_9BACT</name>